<dbReference type="Proteomes" id="UP001162164">
    <property type="component" value="Unassembled WGS sequence"/>
</dbReference>
<dbReference type="EMBL" id="JAPWTJ010000951">
    <property type="protein sequence ID" value="KAJ8974670.1"/>
    <property type="molecule type" value="Genomic_DNA"/>
</dbReference>
<feature type="signal peptide" evidence="1">
    <location>
        <begin position="1"/>
        <end position="18"/>
    </location>
</feature>
<accession>A0ABQ9J9P4</accession>
<sequence length="110" mass="11736">MIFIHIFVLCWFQELTHEFISRDKRKVEAITGVKNAVLGFVFNAHHIYPPADPVHSLSSIISGVIGQKLHAVGPFLTLVTSKLSGGSHGGAHKGWDFGGHAGATAHGAAI</sequence>
<proteinExistence type="predicted"/>
<reference evidence="2" key="1">
    <citation type="journal article" date="2023" name="Insect Mol. Biol.">
        <title>Genome sequencing provides insights into the evolution of gene families encoding plant cell wall-degrading enzymes in longhorned beetles.</title>
        <authorList>
            <person name="Shin N.R."/>
            <person name="Okamura Y."/>
            <person name="Kirsch R."/>
            <person name="Pauchet Y."/>
        </authorList>
    </citation>
    <scope>NUCLEOTIDE SEQUENCE</scope>
    <source>
        <strain evidence="2">MMC_N1</strain>
    </source>
</reference>
<feature type="chain" id="PRO_5047047799" evidence="1">
    <location>
        <begin position="19"/>
        <end position="110"/>
    </location>
</feature>
<protein>
    <submittedName>
        <fullName evidence="2">Uncharacterized protein</fullName>
    </submittedName>
</protein>
<gene>
    <name evidence="2" type="ORF">NQ317_006160</name>
</gene>
<evidence type="ECO:0000313" key="2">
    <source>
        <dbReference type="EMBL" id="KAJ8974670.1"/>
    </source>
</evidence>
<name>A0ABQ9J9P4_9CUCU</name>
<keyword evidence="1" id="KW-0732">Signal</keyword>
<keyword evidence="3" id="KW-1185">Reference proteome</keyword>
<comment type="caution">
    <text evidence="2">The sequence shown here is derived from an EMBL/GenBank/DDBJ whole genome shotgun (WGS) entry which is preliminary data.</text>
</comment>
<evidence type="ECO:0000256" key="1">
    <source>
        <dbReference type="SAM" id="SignalP"/>
    </source>
</evidence>
<organism evidence="2 3">
    <name type="scientific">Molorchus minor</name>
    <dbReference type="NCBI Taxonomy" id="1323400"/>
    <lineage>
        <taxon>Eukaryota</taxon>
        <taxon>Metazoa</taxon>
        <taxon>Ecdysozoa</taxon>
        <taxon>Arthropoda</taxon>
        <taxon>Hexapoda</taxon>
        <taxon>Insecta</taxon>
        <taxon>Pterygota</taxon>
        <taxon>Neoptera</taxon>
        <taxon>Endopterygota</taxon>
        <taxon>Coleoptera</taxon>
        <taxon>Polyphaga</taxon>
        <taxon>Cucujiformia</taxon>
        <taxon>Chrysomeloidea</taxon>
        <taxon>Cerambycidae</taxon>
        <taxon>Lamiinae</taxon>
        <taxon>Monochamini</taxon>
        <taxon>Molorchus</taxon>
    </lineage>
</organism>
<evidence type="ECO:0000313" key="3">
    <source>
        <dbReference type="Proteomes" id="UP001162164"/>
    </source>
</evidence>